<name>A0A3B0XIP7_9ZZZZ</name>
<keyword evidence="1" id="KW-1133">Transmembrane helix</keyword>
<dbReference type="AlphaFoldDB" id="A0A3B0XIP7"/>
<sequence length="137" mass="16281">MVWIKGQILRTKIKQHLFFGFSMFFMPFMAWAGFFEMPDITQFPELKRESLLQDMDIPSVRDRDPDPESGSRLNVRQFKLQGIVEFPELGITKKNIDKQIERIRFELMQEYELLESGYTQVEVNEVIDLLVDIEKET</sequence>
<keyword evidence="1" id="KW-0472">Membrane</keyword>
<dbReference type="EMBL" id="UOFJ01000318">
    <property type="protein sequence ID" value="VAW68245.1"/>
    <property type="molecule type" value="Genomic_DNA"/>
</dbReference>
<reference evidence="2" key="1">
    <citation type="submission" date="2018-06" db="EMBL/GenBank/DDBJ databases">
        <authorList>
            <person name="Zhirakovskaya E."/>
        </authorList>
    </citation>
    <scope>NUCLEOTIDE SEQUENCE</scope>
</reference>
<feature type="transmembrane region" description="Helical" evidence="1">
    <location>
        <begin position="17"/>
        <end position="35"/>
    </location>
</feature>
<evidence type="ECO:0000256" key="1">
    <source>
        <dbReference type="SAM" id="Phobius"/>
    </source>
</evidence>
<keyword evidence="1" id="KW-0812">Transmembrane</keyword>
<feature type="non-terminal residue" evidence="2">
    <location>
        <position position="137"/>
    </location>
</feature>
<proteinExistence type="predicted"/>
<protein>
    <submittedName>
        <fullName evidence="2">Uncharacterized protein</fullName>
    </submittedName>
</protein>
<organism evidence="2">
    <name type="scientific">hydrothermal vent metagenome</name>
    <dbReference type="NCBI Taxonomy" id="652676"/>
    <lineage>
        <taxon>unclassified sequences</taxon>
        <taxon>metagenomes</taxon>
        <taxon>ecological metagenomes</taxon>
    </lineage>
</organism>
<gene>
    <name evidence="2" type="ORF">MNBD_GAMMA10-3065</name>
</gene>
<accession>A0A3B0XIP7</accession>
<evidence type="ECO:0000313" key="2">
    <source>
        <dbReference type="EMBL" id="VAW68245.1"/>
    </source>
</evidence>